<dbReference type="Proteomes" id="UP001303899">
    <property type="component" value="Unassembled WGS sequence"/>
</dbReference>
<sequence length="81" mass="9024">MNPLEYNSKIIDGYLSLLDNLSQSNKLDLIAKLTASVNADLSTKKSSFSEAYGAFESSKSAEEIIDEIRASRVFNRQIESF</sequence>
<dbReference type="EMBL" id="JAYGIL010000036">
    <property type="protein sequence ID" value="MEA5405475.1"/>
    <property type="molecule type" value="Genomic_DNA"/>
</dbReference>
<evidence type="ECO:0000313" key="2">
    <source>
        <dbReference type="Proteomes" id="UP001303899"/>
    </source>
</evidence>
<protein>
    <submittedName>
        <fullName evidence="1">Uncharacterized protein</fullName>
    </submittedName>
</protein>
<reference evidence="1 2" key="1">
    <citation type="submission" date="2023-12" db="EMBL/GenBank/DDBJ databases">
        <title>Novel species of the genus Arcicella isolated from rivers.</title>
        <authorList>
            <person name="Lu H."/>
        </authorList>
    </citation>
    <scope>NUCLEOTIDE SEQUENCE [LARGE SCALE GENOMIC DNA]</scope>
    <source>
        <strain evidence="1 2">DC2W</strain>
    </source>
</reference>
<accession>A0ABU5SAG3</accession>
<keyword evidence="2" id="KW-1185">Reference proteome</keyword>
<organism evidence="1 2">
    <name type="scientific">Arcicella gelida</name>
    <dbReference type="NCBI Taxonomy" id="2984195"/>
    <lineage>
        <taxon>Bacteria</taxon>
        <taxon>Pseudomonadati</taxon>
        <taxon>Bacteroidota</taxon>
        <taxon>Cytophagia</taxon>
        <taxon>Cytophagales</taxon>
        <taxon>Flectobacillaceae</taxon>
        <taxon>Arcicella</taxon>
    </lineage>
</organism>
<name>A0ABU5SAG3_9BACT</name>
<comment type="caution">
    <text evidence="1">The sequence shown here is derived from an EMBL/GenBank/DDBJ whole genome shotgun (WGS) entry which is preliminary data.</text>
</comment>
<evidence type="ECO:0000313" key="1">
    <source>
        <dbReference type="EMBL" id="MEA5405475.1"/>
    </source>
</evidence>
<gene>
    <name evidence="1" type="ORF">VB776_21225</name>
</gene>
<dbReference type="RefSeq" id="WP_323698880.1">
    <property type="nucleotide sequence ID" value="NZ_JAYGIL010000036.1"/>
</dbReference>
<proteinExistence type="predicted"/>